<feature type="domain" description="VWFD" evidence="5">
    <location>
        <begin position="2342"/>
        <end position="2514"/>
    </location>
</feature>
<dbReference type="InterPro" id="IPR002919">
    <property type="entry name" value="TIL_dom"/>
</dbReference>
<dbReference type="InterPro" id="IPR014853">
    <property type="entry name" value="VWF/SSPO/ZAN-like_Cys-rich_dom"/>
</dbReference>
<dbReference type="Pfam" id="PF17517">
    <property type="entry name" value="IgGFc_binding"/>
    <property type="match status" value="1"/>
</dbReference>
<protein>
    <recommendedName>
        <fullName evidence="5">VWFD domain-containing protein</fullName>
    </recommendedName>
</protein>
<feature type="domain" description="VWFD" evidence="5">
    <location>
        <begin position="1953"/>
        <end position="2130"/>
    </location>
</feature>
<dbReference type="Pfam" id="PF00094">
    <property type="entry name" value="VWD"/>
    <property type="match status" value="7"/>
</dbReference>
<dbReference type="Proteomes" id="UP001239994">
    <property type="component" value="Unassembled WGS sequence"/>
</dbReference>
<dbReference type="CDD" id="cd19941">
    <property type="entry name" value="TIL"/>
    <property type="match status" value="6"/>
</dbReference>
<feature type="domain" description="VWFD" evidence="5">
    <location>
        <begin position="1142"/>
        <end position="1326"/>
    </location>
</feature>
<dbReference type="PANTHER" id="PTHR11339:SF244">
    <property type="entry name" value="IGGFC-BINDING PROTEIN"/>
    <property type="match status" value="1"/>
</dbReference>
<dbReference type="Pfam" id="PF01826">
    <property type="entry name" value="TIL"/>
    <property type="match status" value="6"/>
</dbReference>
<name>A0AAD9DN02_9TELE</name>
<dbReference type="PROSITE" id="PS51233">
    <property type="entry name" value="VWFD"/>
    <property type="match status" value="7"/>
</dbReference>
<feature type="domain" description="VWFD" evidence="5">
    <location>
        <begin position="365"/>
        <end position="544"/>
    </location>
</feature>
<gene>
    <name evidence="6" type="ORF">P4O66_018033</name>
</gene>
<dbReference type="Gene3D" id="2.10.25.10">
    <property type="entry name" value="Laminin"/>
    <property type="match status" value="6"/>
</dbReference>
<feature type="region of interest" description="Disordered" evidence="4">
    <location>
        <begin position="1728"/>
        <end position="1748"/>
    </location>
</feature>
<evidence type="ECO:0000259" key="5">
    <source>
        <dbReference type="PROSITE" id="PS51233"/>
    </source>
</evidence>
<dbReference type="InterPro" id="IPR050780">
    <property type="entry name" value="Mucin_vWF_Thrombospondin_sf"/>
</dbReference>
<dbReference type="SMART" id="SM00832">
    <property type="entry name" value="C8"/>
    <property type="match status" value="6"/>
</dbReference>
<feature type="non-terminal residue" evidence="6">
    <location>
        <position position="1"/>
    </location>
</feature>
<dbReference type="Pfam" id="PF08742">
    <property type="entry name" value="C8"/>
    <property type="match status" value="6"/>
</dbReference>
<dbReference type="InterPro" id="IPR035234">
    <property type="entry name" value="IgGFc-bd_N"/>
</dbReference>
<dbReference type="GO" id="GO:0031012">
    <property type="term" value="C:extracellular matrix"/>
    <property type="evidence" value="ECO:0007669"/>
    <property type="project" value="TreeGrafter"/>
</dbReference>
<dbReference type="PANTHER" id="PTHR11339">
    <property type="entry name" value="EXTRACELLULAR MATRIX GLYCOPROTEIN RELATED"/>
    <property type="match status" value="1"/>
</dbReference>
<dbReference type="InterPro" id="IPR025615">
    <property type="entry name" value="TILa_dom"/>
</dbReference>
<evidence type="ECO:0000256" key="4">
    <source>
        <dbReference type="SAM" id="MobiDB-lite"/>
    </source>
</evidence>
<keyword evidence="2" id="KW-1015">Disulfide bond</keyword>
<dbReference type="InterPro" id="IPR001007">
    <property type="entry name" value="VWF_dom"/>
</dbReference>
<dbReference type="InterPro" id="IPR001846">
    <property type="entry name" value="VWF_type-D"/>
</dbReference>
<dbReference type="FunFam" id="2.10.25.10:FF:000055">
    <property type="entry name" value="alpha-tectorin isoform X1"/>
    <property type="match status" value="5"/>
</dbReference>
<dbReference type="Pfam" id="PF12714">
    <property type="entry name" value="TILa"/>
    <property type="match status" value="3"/>
</dbReference>
<feature type="domain" description="VWFD" evidence="5">
    <location>
        <begin position="1561"/>
        <end position="1741"/>
    </location>
</feature>
<proteinExistence type="predicted"/>
<dbReference type="GO" id="GO:0005615">
    <property type="term" value="C:extracellular space"/>
    <property type="evidence" value="ECO:0007669"/>
    <property type="project" value="TreeGrafter"/>
</dbReference>
<dbReference type="SMART" id="SM00216">
    <property type="entry name" value="VWD"/>
    <property type="match status" value="7"/>
</dbReference>
<keyword evidence="3" id="KW-0325">Glycoprotein</keyword>
<keyword evidence="7" id="KW-1185">Reference proteome</keyword>
<accession>A0AAD9DN02</accession>
<reference evidence="6" key="1">
    <citation type="submission" date="2023-03" db="EMBL/GenBank/DDBJ databases">
        <title>Electrophorus voltai genome.</title>
        <authorList>
            <person name="Bian C."/>
        </authorList>
    </citation>
    <scope>NUCLEOTIDE SEQUENCE</scope>
    <source>
        <strain evidence="6">CB-2022</strain>
        <tissue evidence="6">Muscle</tissue>
    </source>
</reference>
<dbReference type="EMBL" id="JAROKS010000025">
    <property type="protein sequence ID" value="KAK1786334.1"/>
    <property type="molecule type" value="Genomic_DNA"/>
</dbReference>
<keyword evidence="1" id="KW-0677">Repeat</keyword>
<dbReference type="InterPro" id="IPR036084">
    <property type="entry name" value="Ser_inhib-like_sf"/>
</dbReference>
<evidence type="ECO:0000313" key="6">
    <source>
        <dbReference type="EMBL" id="KAK1786334.1"/>
    </source>
</evidence>
<evidence type="ECO:0000256" key="1">
    <source>
        <dbReference type="ARBA" id="ARBA00022737"/>
    </source>
</evidence>
<comment type="caution">
    <text evidence="6">The sequence shown here is derived from an EMBL/GenBank/DDBJ whole genome shotgun (WGS) entry which is preliminary data.</text>
</comment>
<feature type="domain" description="VWFD" evidence="5">
    <location>
        <begin position="754"/>
        <end position="933"/>
    </location>
</feature>
<organism evidence="6 7">
    <name type="scientific">Electrophorus voltai</name>
    <dbReference type="NCBI Taxonomy" id="2609070"/>
    <lineage>
        <taxon>Eukaryota</taxon>
        <taxon>Metazoa</taxon>
        <taxon>Chordata</taxon>
        <taxon>Craniata</taxon>
        <taxon>Vertebrata</taxon>
        <taxon>Euteleostomi</taxon>
        <taxon>Actinopterygii</taxon>
        <taxon>Neopterygii</taxon>
        <taxon>Teleostei</taxon>
        <taxon>Ostariophysi</taxon>
        <taxon>Gymnotiformes</taxon>
        <taxon>Gymnotoidei</taxon>
        <taxon>Gymnotidae</taxon>
        <taxon>Electrophorus</taxon>
    </lineage>
</organism>
<feature type="non-terminal residue" evidence="6">
    <location>
        <position position="2896"/>
    </location>
</feature>
<sequence length="2896" mass="310343">SVPSLGFVQQKQLSAGQGATVNLPTGVEVLGSQRSSSTILIQATDDVCVASLNSKSYTADTSVVYPTSEWGQAVQFEGTRYEAGSKLAVDVDPYVSVQLQSDDDLTGTRILAQLAVAVYVGHTCTWQFGKCNHVFEQLLPVPSWGTYFLVPPLAIQSQYDSVFVQASQLTNVTVRSDTLTMNNKIDVGQVVEYKLQFPKAFSITADHGVQVLLLFNGVQVSWSVIYDSFLVNLVPNNRFGYSYVLNGQDGFDNRALIIVPTKDSAGVQFDGIPLPSTIQWRPVETSGFSWTELVYQPGVGKHSVSHANAPLGLYSIGLALMNGYGAAAVCTKPVPVNCSVAKCSKDEECQLLAFIPTCVMRPQFGTCWAMGDPHYRTFDGQYFDFMGTGSYIITKSNGTAPAFQVQAQSENRGDICMSFVTLVTVNVGGMTITIDRSQRGRVRIDHRVWSLPVRLDDAGVNVSQSGMYVIVQMSFGLAVQYDWHSYLLVSLPATFMGKVCGLCGNFNGNPNDDLTAPSGAGASGVAEFGRSWNVSDQMAGTQCVDDSGSLCHRCDEAALSTWKGGSQCGILNSTSGPFGHCNSVIDPNVYLQNCLFDTCMANGFWYYMCKALEVYASICQRAGAQLTDWRSVSNCTYVCPDNSHYELCGSACPATCLDPQAPANCTLPCVETCTCDPGFVLSGVACVPSNACGCVQNGIRVPAGGSFWADDGCHTLCQCPADGGHLDCKNVGCRAGQQCRIEKGVRDCYPISRKSCLVFGDPHYSTFDGMWFNFQDACVYQLVGVCASDPGLVPFNVLVQNDFRGSREVSFTKLLQVNVYNLSIVISKEHKGSVMVGGVLLNLPLLLNNGRVSVFKSGWSAVVQTSFGLTIAFDWDSVASVSLPSTYMGAVCGLGGNYNGVPQDDLSLNQTNSSCSSAEFGASWLAAGSTDCVSSFVGGCLDCNVSQQKYYESGDFCGLLVNPDGPFRECHAVLDPEGFFEGCVYDVCKYRGRRDVLCQAIGAYTSACQDLGVGVYSWRTAQFCGVRCPPHSHYEVCGPGCPTTCQSLVSPFSCEHPCKEACVCDQGFVLSGDSCVPLAQCGCLYEARYYLQGQVFSPDGLCQKECTCMPHGQVVCKNSSCKQKEKCELTGGVRWCRPVDHAVCEALGDAHYVTFDGLHFDLQGTCTYTLSQACGVEGTDLVPFSVLVENERWWPNGAFDVSVTKQVSLMVYGYTFVLRQNVAQILQVNGVLTGLPWSLNDSKVQISKEGTSYIMKTDFGVRVTFNLAYYATISVPATYHGKTCGLCGNFDRNASNDFSLPGGNTTKDANIFGKAWAVPFPVATCVDGPYGNRSKDCALALAAVFARPTYCGLLSDPAGPFTGCHAVLDPATYFRDCVSDVCTSGGSTSVACESTAAYALRCHMAGAAIKTWRTDAFCPMSCPANSHYELCADAWSVACPGLTAVSQSSMFCSEGCTCDLGYLFNGDLCVQYQECGCYEGGRTYKPGEVLYKAQCQQRCVCDPGTGVTCASYTCPNSTQCLLRDGVLGCFHSDPCKDARCRDQEACRVKGGRATCAPLFNATCWSWGDVHYQTFDGFSYDFQATYRYILSRTCGSLEDLVPFSVMQSNSDISISNVSLVRDIELDVYGVSITIEKFQWGQIMVQGERLYLPLVLLDGRIRARQLGAAAVVETDFGLHVSYDWYSLASVRLPSGYYGSVCGLCGNFDGIRSDELRDPTGQARVSVPGWASSWRAGSPAPGSGSDDSSGNSSACTAAQRASYGTEAYCGAVASATLGVFRACWAKVDPAAFQQACVSDLCMSNGDHRLFCQALEAYSGTCYQEGIVVSGWREQFNCPMRCQPNSHYDACAPPCPETCATLGRNATCTGTCVEACACDPGFFLSGDTCVPASRCGCVYEGRYYVRGQRFWADTSCLRPCECDTALGLVVCHEAPPSAGQACALVNGLRTPVAPAPATCSVYGDPHYRTFDGRPYDFQGSGVYQLVALCSRGANLVPFNVTIRNEVQGSLAVGFTRALTVFVFGVTITMSKEYAYQILLDGLLTDLPLGLQNVVVYRGSNAIILEANFGLQVTFDQAGSLQVTLPGTYGEAVCGLCGNYDGSPSNDFAMPDGMAAPNAFTLGQSWKVNPTPNSTLPLQVARDMALCPTCEETQRDEAQLHCGIIADGAGPFAGCQGAIDPGPYVADCVFDVCLYQGYQSVLCKAIAAYAATCQSRGVTIQPWRNSTFCPVSCPPDSHYSLCAPGCADTCAGLYAIWRCTRPCSEGCQCDPGLVLSGTVCVPPARCGCLYGGRYYEKGQAFYGEAQCRLWCTCGENGAVACAASSCGPGERCDVAEGVLRCRSDGYRSCMALGGLHYTSFDGRTFNGWVSEGTYTLTEVCSRDGILTYFSVETESWGAGSTGASGIGAVIVSVYNFTVIIRQGTLWKVTVNGENVNLPATPDASVSLIQAGFGVRLNTDFGLQVLYAASNLEIRVPTTYNSSTCGLCGNFNSNATDDFLPHGGNKTASVGWMLAPASVRYQSYVGPGPHVEPANVTLYSGNDWCGLISSPAGPFHGCQKQVNPQTYVNNCVFDMFVMNGSLVALCQNIQAYATACQQVGASIEAWRNSSFCPAQCPANSNYSLCSDTCVNNCASLTWPASTCAGTCLEGCQCVEGFVWDSDRCVAPKDCGCVHDGKYLKVGEVSVSETCNVSCACLAGGVLRCESQTCGSTEVCDVRDGHRGCHATLGRCVIGPRSAFRSFDGAQGMVLQTGAFQMAFVCDERSPTWFRVVMELHACAQIASTNVTMLHVFLQGAAITINYRNQCWVNGKEVSYPSRPVPEVQIDHTGGSVVIERASILRVEFTSSGQAMLAISPSLVGKMCGACGNYDRNLGDDVVSSNGTICPTLSLAVESWQASDFNR</sequence>
<evidence type="ECO:0000313" key="7">
    <source>
        <dbReference type="Proteomes" id="UP001239994"/>
    </source>
</evidence>
<dbReference type="SMART" id="SM00215">
    <property type="entry name" value="VWC_out"/>
    <property type="match status" value="5"/>
</dbReference>
<feature type="domain" description="VWFD" evidence="5">
    <location>
        <begin position="2723"/>
        <end position="2896"/>
    </location>
</feature>
<evidence type="ECO:0000256" key="2">
    <source>
        <dbReference type="ARBA" id="ARBA00023157"/>
    </source>
</evidence>
<evidence type="ECO:0000256" key="3">
    <source>
        <dbReference type="ARBA" id="ARBA00023180"/>
    </source>
</evidence>
<dbReference type="SUPFAM" id="SSF57567">
    <property type="entry name" value="Serine protease inhibitors"/>
    <property type="match status" value="6"/>
</dbReference>